<accession>A0A0R3WNQ8</accession>
<keyword evidence="8" id="KW-0539">Nucleus</keyword>
<dbReference type="InterPro" id="IPR001628">
    <property type="entry name" value="Znf_hrmn_rcpt"/>
</dbReference>
<dbReference type="WBParaSite" id="TTAC_0000239601-mRNA-1">
    <property type="protein sequence ID" value="TTAC_0000239601-mRNA-1"/>
    <property type="gene ID" value="TTAC_0000239601"/>
</dbReference>
<keyword evidence="2" id="KW-0863">Zinc-finger</keyword>
<feature type="region of interest" description="Disordered" evidence="9">
    <location>
        <begin position="96"/>
        <end position="123"/>
    </location>
</feature>
<organism evidence="11">
    <name type="scientific">Hydatigena taeniaeformis</name>
    <name type="common">Feline tapeworm</name>
    <name type="synonym">Taenia taeniaeformis</name>
    <dbReference type="NCBI Taxonomy" id="6205"/>
    <lineage>
        <taxon>Eukaryota</taxon>
        <taxon>Metazoa</taxon>
        <taxon>Spiralia</taxon>
        <taxon>Lophotrochozoa</taxon>
        <taxon>Platyhelminthes</taxon>
        <taxon>Cestoda</taxon>
        <taxon>Eucestoda</taxon>
        <taxon>Cyclophyllidea</taxon>
        <taxon>Taeniidae</taxon>
        <taxon>Hydatigera</taxon>
    </lineage>
</organism>
<evidence type="ECO:0000256" key="1">
    <source>
        <dbReference type="ARBA" id="ARBA00022723"/>
    </source>
</evidence>
<evidence type="ECO:0000256" key="2">
    <source>
        <dbReference type="ARBA" id="ARBA00022771"/>
    </source>
</evidence>
<evidence type="ECO:0000256" key="6">
    <source>
        <dbReference type="ARBA" id="ARBA00023163"/>
    </source>
</evidence>
<reference evidence="11" key="1">
    <citation type="submission" date="2017-02" db="UniProtKB">
        <authorList>
            <consortium name="WormBaseParasite"/>
        </authorList>
    </citation>
    <scope>IDENTIFICATION</scope>
</reference>
<keyword evidence="1" id="KW-0479">Metal-binding</keyword>
<dbReference type="GO" id="GO:0003700">
    <property type="term" value="F:DNA-binding transcription factor activity"/>
    <property type="evidence" value="ECO:0007669"/>
    <property type="project" value="InterPro"/>
</dbReference>
<keyword evidence="6" id="KW-0804">Transcription</keyword>
<dbReference type="Pfam" id="PF00105">
    <property type="entry name" value="zf-C4"/>
    <property type="match status" value="1"/>
</dbReference>
<proteinExistence type="predicted"/>
<dbReference type="Gene3D" id="3.30.50.10">
    <property type="entry name" value="Erythroid Transcription Factor GATA-1, subunit A"/>
    <property type="match status" value="1"/>
</dbReference>
<dbReference type="GO" id="GO:0043565">
    <property type="term" value="F:sequence-specific DNA binding"/>
    <property type="evidence" value="ECO:0007669"/>
    <property type="project" value="InterPro"/>
</dbReference>
<dbReference type="SUPFAM" id="SSF57716">
    <property type="entry name" value="Glucocorticoid receptor-like (DNA-binding domain)"/>
    <property type="match status" value="1"/>
</dbReference>
<evidence type="ECO:0000256" key="4">
    <source>
        <dbReference type="ARBA" id="ARBA00023015"/>
    </source>
</evidence>
<sequence>LPSIIAALRSSGDATTTDAYLQALQRGLRDLTCTSKSGEHVVSPSTRRECPACRLKRCFLIGMRPDLIQVRKKDGTKPRWLDKYPAAAQVHEHHVARSEVSKMSRLKQNSSPGDNSHRDPYPLTYPHYTVTPHQLNNGQSMKGGRGFETFPPEAAYATPRSMMPSHPLPLTPVLQNNGGIYEENGRSVSAVLSGEADPVLSEFQVKTELSSPQYRSPAYCDMR</sequence>
<keyword evidence="7" id="KW-0675">Receptor</keyword>
<evidence type="ECO:0000256" key="9">
    <source>
        <dbReference type="SAM" id="MobiDB-lite"/>
    </source>
</evidence>
<name>A0A0R3WNQ8_HYDTA</name>
<dbReference type="STRING" id="6205.A0A0R3WNQ8"/>
<keyword evidence="4" id="KW-0805">Transcription regulation</keyword>
<dbReference type="AlphaFoldDB" id="A0A0R3WNQ8"/>
<feature type="domain" description="Nuclear receptor" evidence="10">
    <location>
        <begin position="31"/>
        <end position="64"/>
    </location>
</feature>
<keyword evidence="5" id="KW-0238">DNA-binding</keyword>
<dbReference type="GO" id="GO:0008270">
    <property type="term" value="F:zinc ion binding"/>
    <property type="evidence" value="ECO:0007669"/>
    <property type="project" value="UniProtKB-KW"/>
</dbReference>
<dbReference type="InterPro" id="IPR013088">
    <property type="entry name" value="Znf_NHR/GATA"/>
</dbReference>
<evidence type="ECO:0000256" key="8">
    <source>
        <dbReference type="ARBA" id="ARBA00023242"/>
    </source>
</evidence>
<evidence type="ECO:0000256" key="5">
    <source>
        <dbReference type="ARBA" id="ARBA00023125"/>
    </source>
</evidence>
<evidence type="ECO:0000256" key="3">
    <source>
        <dbReference type="ARBA" id="ARBA00022833"/>
    </source>
</evidence>
<keyword evidence="3" id="KW-0862">Zinc</keyword>
<evidence type="ECO:0000313" key="11">
    <source>
        <dbReference type="WBParaSite" id="TTAC_0000239601-mRNA-1"/>
    </source>
</evidence>
<evidence type="ECO:0000256" key="7">
    <source>
        <dbReference type="ARBA" id="ARBA00023170"/>
    </source>
</evidence>
<evidence type="ECO:0000259" key="10">
    <source>
        <dbReference type="Pfam" id="PF00105"/>
    </source>
</evidence>
<protein>
    <submittedName>
        <fullName evidence="11">Nuclear receptor domain-containing protein</fullName>
    </submittedName>
</protein>